<accession>A0A8G2CHC3</accession>
<sequence>MPIALEELTGTITKVVLSGRIDIAGASAIDMPMSLVGGSKKAVIVDLAGVEFMASLGLRSVVLSGKTVLGKGGKYVLLAPRPAVEEVITTSGVDELFPIFHDEASAIAAVS</sequence>
<name>A0A8G2CHC3_ACIRU</name>
<dbReference type="RefSeq" id="WP_076454282.1">
    <property type="nucleotide sequence ID" value="NZ_FTNE01000001.1"/>
</dbReference>
<keyword evidence="3" id="KW-1185">Reference proteome</keyword>
<gene>
    <name evidence="2" type="ORF">SAMN05421828_10151</name>
</gene>
<reference evidence="2 3" key="1">
    <citation type="submission" date="2017-01" db="EMBL/GenBank/DDBJ databases">
        <authorList>
            <person name="Varghese N."/>
            <person name="Submissions S."/>
        </authorList>
    </citation>
    <scope>NUCLEOTIDE SEQUENCE [LARGE SCALE GENOMIC DNA]</scope>
    <source>
        <strain evidence="2 3">ATCC 35905</strain>
    </source>
</reference>
<dbReference type="PANTHER" id="PTHR33495:SF2">
    <property type="entry name" value="ANTI-SIGMA FACTOR ANTAGONIST TM_1081-RELATED"/>
    <property type="match status" value="1"/>
</dbReference>
<dbReference type="PROSITE" id="PS50801">
    <property type="entry name" value="STAS"/>
    <property type="match status" value="1"/>
</dbReference>
<dbReference type="Gene3D" id="3.30.750.24">
    <property type="entry name" value="STAS domain"/>
    <property type="match status" value="1"/>
</dbReference>
<dbReference type="InterPro" id="IPR036513">
    <property type="entry name" value="STAS_dom_sf"/>
</dbReference>
<organism evidence="2 3">
    <name type="scientific">Acidiphilium rubrum</name>
    <dbReference type="NCBI Taxonomy" id="526"/>
    <lineage>
        <taxon>Bacteria</taxon>
        <taxon>Pseudomonadati</taxon>
        <taxon>Pseudomonadota</taxon>
        <taxon>Alphaproteobacteria</taxon>
        <taxon>Acetobacterales</taxon>
        <taxon>Acidocellaceae</taxon>
        <taxon>Acidiphilium</taxon>
    </lineage>
</organism>
<dbReference type="Proteomes" id="UP000186308">
    <property type="component" value="Unassembled WGS sequence"/>
</dbReference>
<dbReference type="OrthoDB" id="7270562at2"/>
<evidence type="ECO:0000313" key="3">
    <source>
        <dbReference type="Proteomes" id="UP000186308"/>
    </source>
</evidence>
<dbReference type="CDD" id="cd07043">
    <property type="entry name" value="STAS_anti-anti-sigma_factors"/>
    <property type="match status" value="1"/>
</dbReference>
<feature type="domain" description="STAS" evidence="1">
    <location>
        <begin position="15"/>
        <end position="110"/>
    </location>
</feature>
<proteinExistence type="predicted"/>
<dbReference type="InterPro" id="IPR002645">
    <property type="entry name" value="STAS_dom"/>
</dbReference>
<protein>
    <submittedName>
        <fullName evidence="2">Anti-sigma B factor antagonist</fullName>
    </submittedName>
</protein>
<dbReference type="AlphaFoldDB" id="A0A8G2CHC3"/>
<evidence type="ECO:0000313" key="2">
    <source>
        <dbReference type="EMBL" id="SIQ04088.1"/>
    </source>
</evidence>
<dbReference type="GO" id="GO:0043856">
    <property type="term" value="F:anti-sigma factor antagonist activity"/>
    <property type="evidence" value="ECO:0007669"/>
    <property type="project" value="TreeGrafter"/>
</dbReference>
<dbReference type="EMBL" id="FTNE01000001">
    <property type="protein sequence ID" value="SIQ04088.1"/>
    <property type="molecule type" value="Genomic_DNA"/>
</dbReference>
<dbReference type="PANTHER" id="PTHR33495">
    <property type="entry name" value="ANTI-SIGMA FACTOR ANTAGONIST TM_1081-RELATED-RELATED"/>
    <property type="match status" value="1"/>
</dbReference>
<evidence type="ECO:0000259" key="1">
    <source>
        <dbReference type="PROSITE" id="PS50801"/>
    </source>
</evidence>
<dbReference type="Pfam" id="PF01740">
    <property type="entry name" value="STAS"/>
    <property type="match status" value="1"/>
</dbReference>
<comment type="caution">
    <text evidence="2">The sequence shown here is derived from an EMBL/GenBank/DDBJ whole genome shotgun (WGS) entry which is preliminary data.</text>
</comment>
<dbReference type="SUPFAM" id="SSF52091">
    <property type="entry name" value="SpoIIaa-like"/>
    <property type="match status" value="1"/>
</dbReference>